<organism evidence="2 3">
    <name type="scientific">Liparis tanakae</name>
    <name type="common">Tanaka's snailfish</name>
    <dbReference type="NCBI Taxonomy" id="230148"/>
    <lineage>
        <taxon>Eukaryota</taxon>
        <taxon>Metazoa</taxon>
        <taxon>Chordata</taxon>
        <taxon>Craniata</taxon>
        <taxon>Vertebrata</taxon>
        <taxon>Euteleostomi</taxon>
        <taxon>Actinopterygii</taxon>
        <taxon>Neopterygii</taxon>
        <taxon>Teleostei</taxon>
        <taxon>Neoteleostei</taxon>
        <taxon>Acanthomorphata</taxon>
        <taxon>Eupercaria</taxon>
        <taxon>Perciformes</taxon>
        <taxon>Cottioidei</taxon>
        <taxon>Cottales</taxon>
        <taxon>Liparidae</taxon>
        <taxon>Liparis</taxon>
    </lineage>
</organism>
<reference evidence="2 3" key="1">
    <citation type="submission" date="2019-03" db="EMBL/GenBank/DDBJ databases">
        <title>First draft genome of Liparis tanakae, snailfish: a comprehensive survey of snailfish specific genes.</title>
        <authorList>
            <person name="Kim W."/>
            <person name="Song I."/>
            <person name="Jeong J.-H."/>
            <person name="Kim D."/>
            <person name="Kim S."/>
            <person name="Ryu S."/>
            <person name="Song J.Y."/>
            <person name="Lee S.K."/>
        </authorList>
    </citation>
    <scope>NUCLEOTIDE SEQUENCE [LARGE SCALE GENOMIC DNA]</scope>
    <source>
        <tissue evidence="2">Muscle</tissue>
    </source>
</reference>
<protein>
    <submittedName>
        <fullName evidence="2">Uncharacterized protein</fullName>
    </submittedName>
</protein>
<feature type="region of interest" description="Disordered" evidence="1">
    <location>
        <begin position="179"/>
        <end position="217"/>
    </location>
</feature>
<dbReference type="EMBL" id="SRLO01001351">
    <property type="protein sequence ID" value="TNN38672.1"/>
    <property type="molecule type" value="Genomic_DNA"/>
</dbReference>
<evidence type="ECO:0000313" key="3">
    <source>
        <dbReference type="Proteomes" id="UP000314294"/>
    </source>
</evidence>
<sequence>MDMRVEREARMTGTEKKKKRKRRARRRKRDTESIKRQLDCRQEGGREEGEEGEEEEGEEGQEGEEGEEGGEEEESGPSSLWHDYSVPQQAGHQLTVDGPEAQRGGRVALRGQRGRGLAERPPHRGGRDGAQGAPGARQLRVHRGQVGAAVQAREVGGGAAVALAVRRGLGVGHRVGGGALHAGGAGGGQRVRQRGDGGRAPDGHRGTGGARGDGGARRRRLRAVAAVGDVGAGLGVVVTRGGSLLLRGPGFGLARALLLLLAALGPAVLEPDLEDGSYIIII</sequence>
<evidence type="ECO:0000313" key="2">
    <source>
        <dbReference type="EMBL" id="TNN38672.1"/>
    </source>
</evidence>
<keyword evidence="3" id="KW-1185">Reference proteome</keyword>
<accession>A0A4Z2FE40</accession>
<feature type="region of interest" description="Disordered" evidence="1">
    <location>
        <begin position="96"/>
        <end position="137"/>
    </location>
</feature>
<comment type="caution">
    <text evidence="2">The sequence shown here is derived from an EMBL/GenBank/DDBJ whole genome shotgun (WGS) entry which is preliminary data.</text>
</comment>
<feature type="compositionally biased region" description="Basic and acidic residues" evidence="1">
    <location>
        <begin position="29"/>
        <end position="47"/>
    </location>
</feature>
<feature type="compositionally biased region" description="Basic and acidic residues" evidence="1">
    <location>
        <begin position="116"/>
        <end position="127"/>
    </location>
</feature>
<feature type="compositionally biased region" description="Basic and acidic residues" evidence="1">
    <location>
        <begin position="193"/>
        <end position="205"/>
    </location>
</feature>
<name>A0A4Z2FE40_9TELE</name>
<gene>
    <name evidence="2" type="ORF">EYF80_051162</name>
</gene>
<feature type="compositionally biased region" description="Acidic residues" evidence="1">
    <location>
        <begin position="48"/>
        <end position="75"/>
    </location>
</feature>
<proteinExistence type="predicted"/>
<feature type="compositionally biased region" description="Basic residues" evidence="1">
    <location>
        <begin position="16"/>
        <end position="28"/>
    </location>
</feature>
<dbReference type="Proteomes" id="UP000314294">
    <property type="component" value="Unassembled WGS sequence"/>
</dbReference>
<feature type="compositionally biased region" description="Basic and acidic residues" evidence="1">
    <location>
        <begin position="1"/>
        <end position="15"/>
    </location>
</feature>
<dbReference type="AlphaFoldDB" id="A0A4Z2FE40"/>
<feature type="compositionally biased region" description="Gly residues" evidence="1">
    <location>
        <begin position="179"/>
        <end position="189"/>
    </location>
</feature>
<evidence type="ECO:0000256" key="1">
    <source>
        <dbReference type="SAM" id="MobiDB-lite"/>
    </source>
</evidence>
<feature type="region of interest" description="Disordered" evidence="1">
    <location>
        <begin position="1"/>
        <end position="84"/>
    </location>
</feature>